<keyword evidence="5 15" id="KW-0235">DNA replication</keyword>
<sequence length="794" mass="87096">MQNDLFDAAPEAGQETVAGRAAVLRRELERHSYAYYVLDTPTIPDAEYDRLFSELQRLEQDYPELRTPDSPTQRVGGAALPEFSQVQHAVPMLSLNNGFEDEDVLAFDKRVKEGLDMPETSEIAYAIDLKFDGLAINLRYEDGLFTRAATRGDGYTGEDVTENIRTIRSIPLRLNTANPPAVLDVRGEVLMFKQDFDKLNQRQRDAGAKEFANPRNAAAGSLRQLDSKITAQRKLRFFAYGIGALDGAERPESHRDLLAWYAALGLPVCAENAVVAGAQGLLDFYRSIQQKRDGLGYEIDGVVYKVNSFTQQEQLGFVSRAPRFAIAHKFPAQEALTTVSGIDIQVGRTGALTPVARLAPVFVGGVTVTNATLHNEDEVRRKDVRIGDTVIVRRAGDVIPEVVAVVLERRPQPEPAAFEMLKTCPVCGSHVVREEGEAVARCTGGLSCSAQRKEAIRHFASRKMMDIDGLGERYIDTLVDLNIVKGIADLYQLQLSDLLEMKRQADLRDGVTPETVLQGKVASKWAENLIAAIAASKQPPLERLLFALGIRHVGESTAKTLADYLGSLALIRQVPACIFRILPDIGATVAWSLAEFFSQPQNQQAIQALIDAKVEARDEKAVNPKLRDKLEPAVLLAALDIPKLTLARCKQLTERGIGLEELAELDTDSFTVLGLPVDVQQSLSQWLQQGTHRQDIRDLHVLRLSLLEQMAGQVLEEGHLSGKTFVLTGTLAELSRDQAKALIEAAGGKVSGSVSKKTHYLVAGTEAGSKLEKAQELGIPILTEADLLQLCSRS</sequence>
<dbReference type="PROSITE" id="PS01055">
    <property type="entry name" value="DNA_LIGASE_N1"/>
    <property type="match status" value="1"/>
</dbReference>
<evidence type="ECO:0000256" key="15">
    <source>
        <dbReference type="HAMAP-Rule" id="MF_01588"/>
    </source>
</evidence>
<evidence type="ECO:0000256" key="3">
    <source>
        <dbReference type="ARBA" id="ARBA00013308"/>
    </source>
</evidence>
<dbReference type="SUPFAM" id="SSF47781">
    <property type="entry name" value="RuvA domain 2-like"/>
    <property type="match status" value="1"/>
</dbReference>
<dbReference type="InterPro" id="IPR041663">
    <property type="entry name" value="DisA/LigA_HHH"/>
</dbReference>
<evidence type="ECO:0000256" key="7">
    <source>
        <dbReference type="ARBA" id="ARBA00022763"/>
    </source>
</evidence>
<evidence type="ECO:0000313" key="19">
    <source>
        <dbReference type="Proteomes" id="UP000612361"/>
    </source>
</evidence>
<comment type="caution">
    <text evidence="18">The sequence shown here is derived from an EMBL/GenBank/DDBJ whole genome shotgun (WGS) entry which is preliminary data.</text>
</comment>
<dbReference type="NCBIfam" id="TIGR00575">
    <property type="entry name" value="dnlj"/>
    <property type="match status" value="1"/>
</dbReference>
<dbReference type="InterPro" id="IPR004149">
    <property type="entry name" value="Znf_DNAligase_C4"/>
</dbReference>
<evidence type="ECO:0000256" key="1">
    <source>
        <dbReference type="ARBA" id="ARBA00004067"/>
    </source>
</evidence>
<reference evidence="18" key="1">
    <citation type="submission" date="2020-08" db="EMBL/GenBank/DDBJ databases">
        <title>Novel species isolated from subtropical streams in China.</title>
        <authorList>
            <person name="Lu H."/>
        </authorList>
    </citation>
    <scope>NUCLEOTIDE SEQUENCE</scope>
    <source>
        <strain evidence="18">CY7W</strain>
    </source>
</reference>
<feature type="binding site" evidence="15">
    <location>
        <position position="305"/>
    </location>
    <ligand>
        <name>NAD(+)</name>
        <dbReference type="ChEBI" id="CHEBI:57540"/>
    </ligand>
</feature>
<feature type="binding site" evidence="15">
    <location>
        <position position="329"/>
    </location>
    <ligand>
        <name>NAD(+)</name>
        <dbReference type="ChEBI" id="CHEBI:57540"/>
    </ligand>
</feature>
<dbReference type="InterPro" id="IPR013840">
    <property type="entry name" value="DNAligase_N"/>
</dbReference>
<evidence type="ECO:0000256" key="9">
    <source>
        <dbReference type="ARBA" id="ARBA00022842"/>
    </source>
</evidence>
<dbReference type="GO" id="GO:0006260">
    <property type="term" value="P:DNA replication"/>
    <property type="evidence" value="ECO:0007669"/>
    <property type="project" value="UniProtKB-KW"/>
</dbReference>
<evidence type="ECO:0000256" key="4">
    <source>
        <dbReference type="ARBA" id="ARBA00022598"/>
    </source>
</evidence>
<gene>
    <name evidence="15 18" type="primary">ligA</name>
    <name evidence="18" type="ORF">H8K47_08080</name>
</gene>
<dbReference type="AlphaFoldDB" id="A0A923KZ09"/>
<dbReference type="GO" id="GO:0046872">
    <property type="term" value="F:metal ion binding"/>
    <property type="evidence" value="ECO:0007669"/>
    <property type="project" value="UniProtKB-KW"/>
</dbReference>
<feature type="domain" description="BRCT" evidence="17">
    <location>
        <begin position="715"/>
        <end position="794"/>
    </location>
</feature>
<dbReference type="InterPro" id="IPR010994">
    <property type="entry name" value="RuvA_2-like"/>
</dbReference>
<dbReference type="FunFam" id="1.10.287.610:FF:000002">
    <property type="entry name" value="DNA ligase"/>
    <property type="match status" value="1"/>
</dbReference>
<keyword evidence="10 15" id="KW-0520">NAD</keyword>
<dbReference type="FunFam" id="3.30.470.30:FF:000001">
    <property type="entry name" value="DNA ligase"/>
    <property type="match status" value="1"/>
</dbReference>
<dbReference type="SUPFAM" id="SSF50249">
    <property type="entry name" value="Nucleic acid-binding proteins"/>
    <property type="match status" value="1"/>
</dbReference>
<dbReference type="Gene3D" id="2.40.50.140">
    <property type="entry name" value="Nucleic acid-binding proteins"/>
    <property type="match status" value="1"/>
</dbReference>
<keyword evidence="6 15" id="KW-0479">Metal-binding</keyword>
<dbReference type="Gene3D" id="6.20.10.30">
    <property type="match status" value="1"/>
</dbReference>
<evidence type="ECO:0000256" key="10">
    <source>
        <dbReference type="ARBA" id="ARBA00023027"/>
    </source>
</evidence>
<dbReference type="PANTHER" id="PTHR23389">
    <property type="entry name" value="CHROMOSOME TRANSMISSION FIDELITY FACTOR 18"/>
    <property type="match status" value="1"/>
</dbReference>
<feature type="active site" description="N6-AMP-lysine intermediate" evidence="15">
    <location>
        <position position="130"/>
    </location>
</feature>
<dbReference type="InterPro" id="IPR012340">
    <property type="entry name" value="NA-bd_OB-fold"/>
</dbReference>
<organism evidence="18 19">
    <name type="scientific">Undibacterium rugosum</name>
    <dbReference type="NCBI Taxonomy" id="2762291"/>
    <lineage>
        <taxon>Bacteria</taxon>
        <taxon>Pseudomonadati</taxon>
        <taxon>Pseudomonadota</taxon>
        <taxon>Betaproteobacteria</taxon>
        <taxon>Burkholderiales</taxon>
        <taxon>Oxalobacteraceae</taxon>
        <taxon>Undibacterium</taxon>
    </lineage>
</organism>
<dbReference type="PROSITE" id="PS01056">
    <property type="entry name" value="DNA_LIGASE_N2"/>
    <property type="match status" value="1"/>
</dbReference>
<evidence type="ECO:0000256" key="16">
    <source>
        <dbReference type="RuleBase" id="RU000618"/>
    </source>
</evidence>
<dbReference type="GO" id="GO:0006281">
    <property type="term" value="P:DNA repair"/>
    <property type="evidence" value="ECO:0007669"/>
    <property type="project" value="UniProtKB-KW"/>
</dbReference>
<dbReference type="SUPFAM" id="SSF56091">
    <property type="entry name" value="DNA ligase/mRNA capping enzyme, catalytic domain"/>
    <property type="match status" value="1"/>
</dbReference>
<comment type="cofactor">
    <cofactor evidence="15">
        <name>Mg(2+)</name>
        <dbReference type="ChEBI" id="CHEBI:18420"/>
    </cofactor>
    <cofactor evidence="15">
        <name>Mn(2+)</name>
        <dbReference type="ChEBI" id="CHEBI:29035"/>
    </cofactor>
</comment>
<keyword evidence="8 15" id="KW-0862">Zinc</keyword>
<dbReference type="CDD" id="cd17748">
    <property type="entry name" value="BRCT_DNA_ligase_like"/>
    <property type="match status" value="1"/>
</dbReference>
<keyword evidence="12 15" id="KW-0464">Manganese</keyword>
<dbReference type="GO" id="GO:0005829">
    <property type="term" value="C:cytosol"/>
    <property type="evidence" value="ECO:0007669"/>
    <property type="project" value="TreeGrafter"/>
</dbReference>
<dbReference type="EMBL" id="JACOGG010000007">
    <property type="protein sequence ID" value="MBC3935315.1"/>
    <property type="molecule type" value="Genomic_DNA"/>
</dbReference>
<dbReference type="Pfam" id="PF01653">
    <property type="entry name" value="DNA_ligase_aden"/>
    <property type="match status" value="1"/>
</dbReference>
<evidence type="ECO:0000256" key="11">
    <source>
        <dbReference type="ARBA" id="ARBA00023204"/>
    </source>
</evidence>
<dbReference type="GO" id="GO:0003911">
    <property type="term" value="F:DNA ligase (NAD+) activity"/>
    <property type="evidence" value="ECO:0007669"/>
    <property type="project" value="UniProtKB-UniRule"/>
</dbReference>
<evidence type="ECO:0000256" key="6">
    <source>
        <dbReference type="ARBA" id="ARBA00022723"/>
    </source>
</evidence>
<dbReference type="InterPro" id="IPR036420">
    <property type="entry name" value="BRCT_dom_sf"/>
</dbReference>
<dbReference type="NCBIfam" id="NF005932">
    <property type="entry name" value="PRK07956.1"/>
    <property type="match status" value="1"/>
</dbReference>
<feature type="binding site" evidence="15">
    <location>
        <begin position="45"/>
        <end position="49"/>
    </location>
    <ligand>
        <name>NAD(+)</name>
        <dbReference type="ChEBI" id="CHEBI:57540"/>
    </ligand>
</feature>
<dbReference type="InterPro" id="IPR001679">
    <property type="entry name" value="DNA_ligase"/>
</dbReference>
<keyword evidence="11 15" id="KW-0234">DNA repair</keyword>
<feature type="binding site" evidence="15">
    <location>
        <position position="427"/>
    </location>
    <ligand>
        <name>Zn(2+)</name>
        <dbReference type="ChEBI" id="CHEBI:29105"/>
    </ligand>
</feature>
<dbReference type="SUPFAM" id="SSF52113">
    <property type="entry name" value="BRCT domain"/>
    <property type="match status" value="1"/>
</dbReference>
<feature type="binding site" evidence="15">
    <location>
        <position position="424"/>
    </location>
    <ligand>
        <name>Zn(2+)</name>
        <dbReference type="ChEBI" id="CHEBI:29105"/>
    </ligand>
</feature>
<keyword evidence="4 15" id="KW-0436">Ligase</keyword>
<dbReference type="SMART" id="SM00292">
    <property type="entry name" value="BRCT"/>
    <property type="match status" value="1"/>
</dbReference>
<dbReference type="InterPro" id="IPR004150">
    <property type="entry name" value="NAD_DNA_ligase_OB"/>
</dbReference>
<dbReference type="InterPro" id="IPR013839">
    <property type="entry name" value="DNAligase_adenylation"/>
</dbReference>
<feature type="binding site" evidence="15">
    <location>
        <position position="448"/>
    </location>
    <ligand>
        <name>Zn(2+)</name>
        <dbReference type="ChEBI" id="CHEBI:29105"/>
    </ligand>
</feature>
<accession>A0A923KZ09</accession>
<evidence type="ECO:0000256" key="13">
    <source>
        <dbReference type="ARBA" id="ARBA00034005"/>
    </source>
</evidence>
<comment type="caution">
    <text evidence="15">Lacks conserved residue(s) required for the propagation of feature annotation.</text>
</comment>
<feature type="binding site" evidence="15">
    <location>
        <begin position="94"/>
        <end position="95"/>
    </location>
    <ligand>
        <name>NAD(+)</name>
        <dbReference type="ChEBI" id="CHEBI:57540"/>
    </ligand>
</feature>
<dbReference type="EC" id="6.5.1.2" evidence="2 15"/>
<evidence type="ECO:0000256" key="5">
    <source>
        <dbReference type="ARBA" id="ARBA00022705"/>
    </source>
</evidence>
<feature type="binding site" evidence="15">
    <location>
        <position position="188"/>
    </location>
    <ligand>
        <name>NAD(+)</name>
        <dbReference type="ChEBI" id="CHEBI:57540"/>
    </ligand>
</feature>
<dbReference type="Gene3D" id="1.10.287.610">
    <property type="entry name" value="Helix hairpin bin"/>
    <property type="match status" value="1"/>
</dbReference>
<comment type="catalytic activity">
    <reaction evidence="13 15 16">
        <text>NAD(+) + (deoxyribonucleotide)n-3'-hydroxyl + 5'-phospho-(deoxyribonucleotide)m = (deoxyribonucleotide)n+m + AMP + beta-nicotinamide D-nucleotide.</text>
        <dbReference type="EC" id="6.5.1.2"/>
    </reaction>
</comment>
<feature type="binding site" evidence="15">
    <location>
        <position position="128"/>
    </location>
    <ligand>
        <name>NAD(+)</name>
        <dbReference type="ChEBI" id="CHEBI:57540"/>
    </ligand>
</feature>
<keyword evidence="19" id="KW-1185">Reference proteome</keyword>
<keyword evidence="7 15" id="KW-0227">DNA damage</keyword>
<keyword evidence="9 15" id="KW-0460">Magnesium</keyword>
<dbReference type="InterPro" id="IPR001357">
    <property type="entry name" value="BRCT_dom"/>
</dbReference>
<dbReference type="FunFam" id="2.40.50.140:FF:000012">
    <property type="entry name" value="DNA ligase"/>
    <property type="match status" value="1"/>
</dbReference>
<protein>
    <recommendedName>
        <fullName evidence="3 15">DNA ligase</fullName>
        <ecNumber evidence="2 15">6.5.1.2</ecNumber>
    </recommendedName>
    <alternativeName>
        <fullName evidence="15">Polydeoxyribonucleotide synthase [NAD(+)]</fullName>
    </alternativeName>
</protein>
<dbReference type="Pfam" id="PF22745">
    <property type="entry name" value="Nlig-Ia"/>
    <property type="match status" value="1"/>
</dbReference>
<dbReference type="Pfam" id="PF03120">
    <property type="entry name" value="OB_DNA_ligase"/>
    <property type="match status" value="1"/>
</dbReference>
<evidence type="ECO:0000256" key="8">
    <source>
        <dbReference type="ARBA" id="ARBA00022833"/>
    </source>
</evidence>
<feature type="binding site" evidence="15">
    <location>
        <position position="151"/>
    </location>
    <ligand>
        <name>NAD(+)</name>
        <dbReference type="ChEBI" id="CHEBI:57540"/>
    </ligand>
</feature>
<dbReference type="Pfam" id="PF03119">
    <property type="entry name" value="DNA_ligase_ZBD"/>
    <property type="match status" value="1"/>
</dbReference>
<evidence type="ECO:0000313" key="18">
    <source>
        <dbReference type="EMBL" id="MBC3935315.1"/>
    </source>
</evidence>
<dbReference type="CDD" id="cd00114">
    <property type="entry name" value="LIGANc"/>
    <property type="match status" value="1"/>
</dbReference>
<dbReference type="Pfam" id="PF00533">
    <property type="entry name" value="BRCT"/>
    <property type="match status" value="1"/>
</dbReference>
<dbReference type="PROSITE" id="PS50172">
    <property type="entry name" value="BRCT"/>
    <property type="match status" value="1"/>
</dbReference>
<dbReference type="SMART" id="SM00532">
    <property type="entry name" value="LIGANc"/>
    <property type="match status" value="1"/>
</dbReference>
<evidence type="ECO:0000256" key="14">
    <source>
        <dbReference type="ARBA" id="ARBA00060881"/>
    </source>
</evidence>
<dbReference type="Pfam" id="PF12826">
    <property type="entry name" value="HHH_2"/>
    <property type="match status" value="1"/>
</dbReference>
<dbReference type="HAMAP" id="MF_01588">
    <property type="entry name" value="DNA_ligase_A"/>
    <property type="match status" value="1"/>
</dbReference>
<dbReference type="Gene3D" id="1.10.150.20">
    <property type="entry name" value="5' to 3' exonuclease, C-terminal subdomain"/>
    <property type="match status" value="2"/>
</dbReference>
<dbReference type="PIRSF" id="PIRSF001604">
    <property type="entry name" value="LigA"/>
    <property type="match status" value="1"/>
</dbReference>
<dbReference type="RefSeq" id="WP_186880903.1">
    <property type="nucleotide sequence ID" value="NZ_JACOGG010000007.1"/>
</dbReference>
<evidence type="ECO:0000259" key="17">
    <source>
        <dbReference type="PROSITE" id="PS50172"/>
    </source>
</evidence>
<comment type="similarity">
    <text evidence="14 15">Belongs to the NAD-dependent DNA ligase family. LigA subfamily.</text>
</comment>
<evidence type="ECO:0000256" key="2">
    <source>
        <dbReference type="ARBA" id="ARBA00012722"/>
    </source>
</evidence>
<dbReference type="Proteomes" id="UP000612361">
    <property type="component" value="Unassembled WGS sequence"/>
</dbReference>
<proteinExistence type="inferred from homology"/>
<dbReference type="InterPro" id="IPR033136">
    <property type="entry name" value="DNA_ligase_CS"/>
</dbReference>
<name>A0A923KZ09_9BURK</name>
<dbReference type="InterPro" id="IPR018239">
    <property type="entry name" value="DNA_ligase_AS"/>
</dbReference>
<dbReference type="Gene3D" id="3.40.50.10190">
    <property type="entry name" value="BRCT domain"/>
    <property type="match status" value="1"/>
</dbReference>
<evidence type="ECO:0000256" key="12">
    <source>
        <dbReference type="ARBA" id="ARBA00023211"/>
    </source>
</evidence>
<comment type="function">
    <text evidence="1 15">DNA ligase that catalyzes the formation of phosphodiester linkages between 5'-phosphoryl and 3'-hydroxyl groups in double-stranded DNA using NAD as a coenzyme and as the energy source for the reaction. It is essential for DNA replication and repair of damaged DNA.</text>
</comment>
<dbReference type="Gene3D" id="3.30.470.30">
    <property type="entry name" value="DNA ligase/mRNA capping enzyme"/>
    <property type="match status" value="1"/>
</dbReference>
<dbReference type="PANTHER" id="PTHR23389:SF9">
    <property type="entry name" value="DNA LIGASE"/>
    <property type="match status" value="1"/>
</dbReference>